<sequence>MFVYGHMNGWGWALMSLGWLVLLVLVGLAVTVLLRHAPDGGAGRAADRYHPGARALLAERYARGEIDDEEYRRRLAVLEEVTAHRQGSR</sequence>
<dbReference type="AlphaFoldDB" id="A0A239KWP6"/>
<feature type="domain" description="SHOCT" evidence="2">
    <location>
        <begin position="56"/>
        <end position="78"/>
    </location>
</feature>
<dbReference type="InterPro" id="IPR018649">
    <property type="entry name" value="SHOCT"/>
</dbReference>
<dbReference type="Pfam" id="PF09851">
    <property type="entry name" value="SHOCT"/>
    <property type="match status" value="1"/>
</dbReference>
<proteinExistence type="predicted"/>
<keyword evidence="1" id="KW-0812">Transmembrane</keyword>
<keyword evidence="1" id="KW-1133">Transmembrane helix</keyword>
<protein>
    <submittedName>
        <fullName evidence="3">Putative membrane protein</fullName>
    </submittedName>
</protein>
<accession>A0A239KWP6</accession>
<keyword evidence="1" id="KW-0472">Membrane</keyword>
<keyword evidence="4" id="KW-1185">Reference proteome</keyword>
<dbReference type="OrthoDB" id="3748887at2"/>
<organism evidence="3 4">
    <name type="scientific">Actinacidiphila glaucinigra</name>
    <dbReference type="NCBI Taxonomy" id="235986"/>
    <lineage>
        <taxon>Bacteria</taxon>
        <taxon>Bacillati</taxon>
        <taxon>Actinomycetota</taxon>
        <taxon>Actinomycetes</taxon>
        <taxon>Kitasatosporales</taxon>
        <taxon>Streptomycetaceae</taxon>
        <taxon>Actinacidiphila</taxon>
    </lineage>
</organism>
<dbReference type="EMBL" id="FZOF01000017">
    <property type="protein sequence ID" value="SNT22058.1"/>
    <property type="molecule type" value="Genomic_DNA"/>
</dbReference>
<gene>
    <name evidence="3" type="ORF">SAMN05216252_11757</name>
</gene>
<evidence type="ECO:0000256" key="1">
    <source>
        <dbReference type="SAM" id="Phobius"/>
    </source>
</evidence>
<name>A0A239KWP6_9ACTN</name>
<evidence type="ECO:0000259" key="2">
    <source>
        <dbReference type="Pfam" id="PF09851"/>
    </source>
</evidence>
<dbReference type="Proteomes" id="UP000198280">
    <property type="component" value="Unassembled WGS sequence"/>
</dbReference>
<feature type="transmembrane region" description="Helical" evidence="1">
    <location>
        <begin position="12"/>
        <end position="34"/>
    </location>
</feature>
<evidence type="ECO:0000313" key="3">
    <source>
        <dbReference type="EMBL" id="SNT22058.1"/>
    </source>
</evidence>
<reference evidence="3 4" key="1">
    <citation type="submission" date="2017-06" db="EMBL/GenBank/DDBJ databases">
        <authorList>
            <person name="Kim H.J."/>
            <person name="Triplett B.A."/>
        </authorList>
    </citation>
    <scope>NUCLEOTIDE SEQUENCE [LARGE SCALE GENOMIC DNA]</scope>
    <source>
        <strain evidence="3 4">CGMCC 4.1858</strain>
    </source>
</reference>
<evidence type="ECO:0000313" key="4">
    <source>
        <dbReference type="Proteomes" id="UP000198280"/>
    </source>
</evidence>
<dbReference type="RefSeq" id="WP_089226619.1">
    <property type="nucleotide sequence ID" value="NZ_FZOF01000017.1"/>
</dbReference>